<evidence type="ECO:0000259" key="7">
    <source>
        <dbReference type="Pfam" id="PF00725"/>
    </source>
</evidence>
<dbReference type="EMBL" id="AYRZ02000010">
    <property type="protein sequence ID" value="PHT70218.1"/>
    <property type="molecule type" value="Genomic_DNA"/>
</dbReference>
<dbReference type="GO" id="GO:0070403">
    <property type="term" value="F:NAD+ binding"/>
    <property type="evidence" value="ECO:0007669"/>
    <property type="project" value="InterPro"/>
</dbReference>
<dbReference type="GO" id="GO:0006631">
    <property type="term" value="P:fatty acid metabolic process"/>
    <property type="evidence" value="ECO:0007669"/>
    <property type="project" value="InterPro"/>
</dbReference>
<evidence type="ECO:0000313" key="9">
    <source>
        <dbReference type="EMBL" id="PHT70218.1"/>
    </source>
</evidence>
<dbReference type="Pfam" id="PF02737">
    <property type="entry name" value="3HCDH_N"/>
    <property type="match status" value="1"/>
</dbReference>
<keyword evidence="2" id="KW-0413">Isomerase</keyword>
<dbReference type="GO" id="GO:0016616">
    <property type="term" value="F:oxidoreductase activity, acting on the CH-OH group of donors, NAD or NADP as acceptor"/>
    <property type="evidence" value="ECO:0007669"/>
    <property type="project" value="InterPro"/>
</dbReference>
<evidence type="ECO:0000256" key="6">
    <source>
        <dbReference type="ARBA" id="ARBA00023717"/>
    </source>
</evidence>
<keyword evidence="10" id="KW-1185">Reference proteome</keyword>
<dbReference type="GO" id="GO:0004300">
    <property type="term" value="F:enoyl-CoA hydratase activity"/>
    <property type="evidence" value="ECO:0007669"/>
    <property type="project" value="UniProtKB-EC"/>
</dbReference>
<accession>A0A2G2YKF1</accession>
<evidence type="ECO:0000256" key="4">
    <source>
        <dbReference type="ARBA" id="ARBA00023268"/>
    </source>
</evidence>
<feature type="domain" description="3-hydroxyacyl-CoA dehydrogenase C-terminal" evidence="7">
    <location>
        <begin position="115"/>
        <end position="176"/>
    </location>
</feature>
<dbReference type="Pfam" id="PF00725">
    <property type="entry name" value="3HCDH"/>
    <property type="match status" value="1"/>
</dbReference>
<dbReference type="PANTHER" id="PTHR23309:SF31">
    <property type="entry name" value="GLYOXYSOMAL FATTY ACID BETA-OXIDATION MULTIFUNCTIONAL PROTEIN MFP-A-LIKE"/>
    <property type="match status" value="1"/>
</dbReference>
<evidence type="ECO:0000256" key="2">
    <source>
        <dbReference type="ARBA" id="ARBA00023235"/>
    </source>
</evidence>
<comment type="catalytic activity">
    <reaction evidence="6">
        <text>a 4-saturated-(3S)-3-hydroxyacyl-CoA = a (3E)-enoyl-CoA + H2O</text>
        <dbReference type="Rhea" id="RHEA:20724"/>
        <dbReference type="ChEBI" id="CHEBI:15377"/>
        <dbReference type="ChEBI" id="CHEBI:58521"/>
        <dbReference type="ChEBI" id="CHEBI:137480"/>
        <dbReference type="EC" id="4.2.1.17"/>
    </reaction>
</comment>
<evidence type="ECO:0000259" key="8">
    <source>
        <dbReference type="Pfam" id="PF02737"/>
    </source>
</evidence>
<dbReference type="PANTHER" id="PTHR23309">
    <property type="entry name" value="3-HYDROXYACYL-COA DEHYROGENASE"/>
    <property type="match status" value="1"/>
</dbReference>
<dbReference type="Gramene" id="PHT70218">
    <property type="protein sequence ID" value="PHT70218"/>
    <property type="gene ID" value="T459_25322"/>
</dbReference>
<dbReference type="AlphaFoldDB" id="A0A2G2YKF1"/>
<dbReference type="InterPro" id="IPR006176">
    <property type="entry name" value="3-OHacyl-CoA_DH_NAD-bd"/>
</dbReference>
<dbReference type="InterPro" id="IPR008927">
    <property type="entry name" value="6-PGluconate_DH-like_C_sf"/>
</dbReference>
<dbReference type="Gene3D" id="1.10.1040.50">
    <property type="match status" value="1"/>
</dbReference>
<protein>
    <submittedName>
        <fullName evidence="9">Uncharacterized protein</fullName>
    </submittedName>
</protein>
<comment type="caution">
    <text evidence="9">The sequence shown here is derived from an EMBL/GenBank/DDBJ whole genome shotgun (WGS) entry which is preliminary data.</text>
</comment>
<evidence type="ECO:0000256" key="3">
    <source>
        <dbReference type="ARBA" id="ARBA00023239"/>
    </source>
</evidence>
<dbReference type="STRING" id="4072.A0A2G2YKF1"/>
<evidence type="ECO:0000256" key="5">
    <source>
        <dbReference type="ARBA" id="ARBA00023709"/>
    </source>
</evidence>
<evidence type="ECO:0000313" key="10">
    <source>
        <dbReference type="Proteomes" id="UP000222542"/>
    </source>
</evidence>
<evidence type="ECO:0000256" key="1">
    <source>
        <dbReference type="ARBA" id="ARBA00023002"/>
    </source>
</evidence>
<dbReference type="Proteomes" id="UP000222542">
    <property type="component" value="Unassembled WGS sequence"/>
</dbReference>
<keyword evidence="3" id="KW-0456">Lyase</keyword>
<feature type="domain" description="3-hydroxyacyl-CoA dehydrogenase NAD binding" evidence="8">
    <location>
        <begin position="74"/>
        <end position="113"/>
    </location>
</feature>
<comment type="catalytic activity">
    <reaction evidence="5">
        <text>a (3S)-3-hydroxyacyl-CoA = a (2E)-enoyl-CoA + H2O</text>
        <dbReference type="Rhea" id="RHEA:16105"/>
        <dbReference type="ChEBI" id="CHEBI:15377"/>
        <dbReference type="ChEBI" id="CHEBI:57318"/>
        <dbReference type="ChEBI" id="CHEBI:58856"/>
        <dbReference type="EC" id="4.2.1.17"/>
    </reaction>
</comment>
<sequence>MNPPFFTGSKLEEDPQEFLYKDVAHTWYKQWKSERLDDVGPIEWEEFASAFLDRFFPLELREAKVQEFINLSLAHVMPLLEIVRTQNTSCQLIIDLLDIGKKIKKTPVVVRNCTGFTINRMLFSCTHAAPFLVEHGEGIYYIDRAFAKFEMAMGPVRLCDLIGFNVAMATCRMMELTSKNFYGTVSSAIMKLPDTNYVAAGAKRDLDSQLKTMSSNFLVLIMSRPEEKVMKKRKWNNSHHVQMMKDMLNQTQLTRQLRWKICCQGQKDQLKCFRF</sequence>
<reference evidence="9 10" key="2">
    <citation type="journal article" date="2017" name="Genome Biol.">
        <title>New reference genome sequences of hot pepper reveal the massive evolution of plant disease-resistance genes by retroduplication.</title>
        <authorList>
            <person name="Kim S."/>
            <person name="Park J."/>
            <person name="Yeom S.I."/>
            <person name="Kim Y.M."/>
            <person name="Seo E."/>
            <person name="Kim K.T."/>
            <person name="Kim M.S."/>
            <person name="Lee J.M."/>
            <person name="Cheong K."/>
            <person name="Shin H.S."/>
            <person name="Kim S.B."/>
            <person name="Han K."/>
            <person name="Lee J."/>
            <person name="Park M."/>
            <person name="Lee H.A."/>
            <person name="Lee H.Y."/>
            <person name="Lee Y."/>
            <person name="Oh S."/>
            <person name="Lee J.H."/>
            <person name="Choi E."/>
            <person name="Choi E."/>
            <person name="Lee S.E."/>
            <person name="Jeon J."/>
            <person name="Kim H."/>
            <person name="Choi G."/>
            <person name="Song H."/>
            <person name="Lee J."/>
            <person name="Lee S.C."/>
            <person name="Kwon J.K."/>
            <person name="Lee H.Y."/>
            <person name="Koo N."/>
            <person name="Hong Y."/>
            <person name="Kim R.W."/>
            <person name="Kang W.H."/>
            <person name="Huh J.H."/>
            <person name="Kang B.C."/>
            <person name="Yang T.J."/>
            <person name="Lee Y.H."/>
            <person name="Bennetzen J.L."/>
            <person name="Choi D."/>
        </authorList>
    </citation>
    <scope>NUCLEOTIDE SEQUENCE [LARGE SCALE GENOMIC DNA]</scope>
    <source>
        <strain evidence="10">cv. CM334</strain>
    </source>
</reference>
<dbReference type="Gene3D" id="3.40.50.720">
    <property type="entry name" value="NAD(P)-binding Rossmann-like Domain"/>
    <property type="match status" value="1"/>
</dbReference>
<keyword evidence="1" id="KW-0560">Oxidoreductase</keyword>
<gene>
    <name evidence="9" type="ORF">T459_25322</name>
</gene>
<reference evidence="9 10" key="1">
    <citation type="journal article" date="2014" name="Nat. Genet.">
        <title>Genome sequence of the hot pepper provides insights into the evolution of pungency in Capsicum species.</title>
        <authorList>
            <person name="Kim S."/>
            <person name="Park M."/>
            <person name="Yeom S.I."/>
            <person name="Kim Y.M."/>
            <person name="Lee J.M."/>
            <person name="Lee H.A."/>
            <person name="Seo E."/>
            <person name="Choi J."/>
            <person name="Cheong K."/>
            <person name="Kim K.T."/>
            <person name="Jung K."/>
            <person name="Lee G.W."/>
            <person name="Oh S.K."/>
            <person name="Bae C."/>
            <person name="Kim S.B."/>
            <person name="Lee H.Y."/>
            <person name="Kim S.Y."/>
            <person name="Kim M.S."/>
            <person name="Kang B.C."/>
            <person name="Jo Y.D."/>
            <person name="Yang H.B."/>
            <person name="Jeong H.J."/>
            <person name="Kang W.H."/>
            <person name="Kwon J.K."/>
            <person name="Shin C."/>
            <person name="Lim J.Y."/>
            <person name="Park J.H."/>
            <person name="Huh J.H."/>
            <person name="Kim J.S."/>
            <person name="Kim B.D."/>
            <person name="Cohen O."/>
            <person name="Paran I."/>
            <person name="Suh M.C."/>
            <person name="Lee S.B."/>
            <person name="Kim Y.K."/>
            <person name="Shin Y."/>
            <person name="Noh S.J."/>
            <person name="Park J."/>
            <person name="Seo Y.S."/>
            <person name="Kwon S.Y."/>
            <person name="Kim H.A."/>
            <person name="Park J.M."/>
            <person name="Kim H.J."/>
            <person name="Choi S.B."/>
            <person name="Bosland P.W."/>
            <person name="Reeves G."/>
            <person name="Jo S.H."/>
            <person name="Lee B.W."/>
            <person name="Cho H.T."/>
            <person name="Choi H.S."/>
            <person name="Lee M.S."/>
            <person name="Yu Y."/>
            <person name="Do Choi Y."/>
            <person name="Park B.S."/>
            <person name="van Deynze A."/>
            <person name="Ashrafi H."/>
            <person name="Hill T."/>
            <person name="Kim W.T."/>
            <person name="Pai H.S."/>
            <person name="Ahn H.K."/>
            <person name="Yeam I."/>
            <person name="Giovannoni J.J."/>
            <person name="Rose J.K."/>
            <person name="Sorensen I."/>
            <person name="Lee S.J."/>
            <person name="Kim R.W."/>
            <person name="Choi I.Y."/>
            <person name="Choi B.S."/>
            <person name="Lim J.S."/>
            <person name="Lee Y.H."/>
            <person name="Choi D."/>
        </authorList>
    </citation>
    <scope>NUCLEOTIDE SEQUENCE [LARGE SCALE GENOMIC DNA]</scope>
    <source>
        <strain evidence="10">cv. CM334</strain>
    </source>
</reference>
<organism evidence="9 10">
    <name type="scientific">Capsicum annuum</name>
    <name type="common">Capsicum pepper</name>
    <dbReference type="NCBI Taxonomy" id="4072"/>
    <lineage>
        <taxon>Eukaryota</taxon>
        <taxon>Viridiplantae</taxon>
        <taxon>Streptophyta</taxon>
        <taxon>Embryophyta</taxon>
        <taxon>Tracheophyta</taxon>
        <taxon>Spermatophyta</taxon>
        <taxon>Magnoliopsida</taxon>
        <taxon>eudicotyledons</taxon>
        <taxon>Gunneridae</taxon>
        <taxon>Pentapetalae</taxon>
        <taxon>asterids</taxon>
        <taxon>lamiids</taxon>
        <taxon>Solanales</taxon>
        <taxon>Solanaceae</taxon>
        <taxon>Solanoideae</taxon>
        <taxon>Capsiceae</taxon>
        <taxon>Capsicum</taxon>
    </lineage>
</organism>
<name>A0A2G2YKF1_CAPAN</name>
<dbReference type="SUPFAM" id="SSF48179">
    <property type="entry name" value="6-phosphogluconate dehydrogenase C-terminal domain-like"/>
    <property type="match status" value="1"/>
</dbReference>
<dbReference type="GO" id="GO:0016853">
    <property type="term" value="F:isomerase activity"/>
    <property type="evidence" value="ECO:0007669"/>
    <property type="project" value="UniProtKB-KW"/>
</dbReference>
<dbReference type="InterPro" id="IPR006108">
    <property type="entry name" value="3HC_DH_C"/>
</dbReference>
<keyword evidence="4" id="KW-0511">Multifunctional enzyme</keyword>
<proteinExistence type="predicted"/>